<organism evidence="1 2">
    <name type="scientific">Abeliophyllum distichum</name>
    <dbReference type="NCBI Taxonomy" id="126358"/>
    <lineage>
        <taxon>Eukaryota</taxon>
        <taxon>Viridiplantae</taxon>
        <taxon>Streptophyta</taxon>
        <taxon>Embryophyta</taxon>
        <taxon>Tracheophyta</taxon>
        <taxon>Spermatophyta</taxon>
        <taxon>Magnoliopsida</taxon>
        <taxon>eudicotyledons</taxon>
        <taxon>Gunneridae</taxon>
        <taxon>Pentapetalae</taxon>
        <taxon>asterids</taxon>
        <taxon>lamiids</taxon>
        <taxon>Lamiales</taxon>
        <taxon>Oleaceae</taxon>
        <taxon>Forsythieae</taxon>
        <taxon>Abeliophyllum</taxon>
    </lineage>
</organism>
<comment type="caution">
    <text evidence="1">The sequence shown here is derived from an EMBL/GenBank/DDBJ whole genome shotgun (WGS) entry which is preliminary data.</text>
</comment>
<accession>A0ABD1SYT4</accession>
<reference evidence="2" key="1">
    <citation type="submission" date="2024-07" db="EMBL/GenBank/DDBJ databases">
        <title>Two chromosome-level genome assemblies of Korean endemic species Abeliophyllum distichum and Forsythia ovata (Oleaceae).</title>
        <authorList>
            <person name="Jang H."/>
        </authorList>
    </citation>
    <scope>NUCLEOTIDE SEQUENCE [LARGE SCALE GENOMIC DNA]</scope>
</reference>
<dbReference type="AlphaFoldDB" id="A0ABD1SYT4"/>
<dbReference type="EMBL" id="JBFOLK010000006">
    <property type="protein sequence ID" value="KAL2505629.1"/>
    <property type="molecule type" value="Genomic_DNA"/>
</dbReference>
<evidence type="ECO:0000313" key="1">
    <source>
        <dbReference type="EMBL" id="KAL2505629.1"/>
    </source>
</evidence>
<keyword evidence="2" id="KW-1185">Reference proteome</keyword>
<evidence type="ECO:0000313" key="2">
    <source>
        <dbReference type="Proteomes" id="UP001604336"/>
    </source>
</evidence>
<gene>
    <name evidence="1" type="ORF">Adt_21250</name>
</gene>
<dbReference type="Proteomes" id="UP001604336">
    <property type="component" value="Unassembled WGS sequence"/>
</dbReference>
<proteinExistence type="predicted"/>
<name>A0ABD1SYT4_9LAMI</name>
<sequence length="190" mass="21728">MIKISNYSGHSFTAVTHSCKDEDDDRKKRIMTSAAKAFDEELRRSATEASIARSRITARELEDIRLSYDIPAFVTLRTPGPEERADDPPKGFVAIYEPAMQQGLRQPMHHFFRESVAEAGRNLTPRKFESIYRACRSVGWYNVSPWPGQKLGTATNSPNKVYNSKEMFFFMGGDWEFMPEDPLPYVSIPH</sequence>
<protein>
    <submittedName>
        <fullName evidence="1">Plus3 domain-containing protein</fullName>
    </submittedName>
</protein>